<evidence type="ECO:0000256" key="18">
    <source>
        <dbReference type="PROSITE-ProRule" id="PRU00134"/>
    </source>
</evidence>
<name>A0A8H6T3D9_9AGAR</name>
<dbReference type="PROSITE" id="PS50865">
    <property type="entry name" value="ZF_MYND_2"/>
    <property type="match status" value="1"/>
</dbReference>
<evidence type="ECO:0000256" key="17">
    <source>
        <dbReference type="ARBA" id="ARBA00048889"/>
    </source>
</evidence>
<reference evidence="20" key="1">
    <citation type="submission" date="2020-05" db="EMBL/GenBank/DDBJ databases">
        <title>Mycena genomes resolve the evolution of fungal bioluminescence.</title>
        <authorList>
            <person name="Tsai I.J."/>
        </authorList>
    </citation>
    <scope>NUCLEOTIDE SEQUENCE</scope>
    <source>
        <strain evidence="20">171206Taipei</strain>
    </source>
</reference>
<comment type="pathway">
    <text evidence="15">Cofactor biosynthesis; tocopherol biosynthesis.</text>
</comment>
<dbReference type="GO" id="GO:0016020">
    <property type="term" value="C:membrane"/>
    <property type="evidence" value="ECO:0007669"/>
    <property type="project" value="UniProtKB-SubCell"/>
</dbReference>
<evidence type="ECO:0000313" key="20">
    <source>
        <dbReference type="EMBL" id="KAF7310159.1"/>
    </source>
</evidence>
<feature type="domain" description="MYND-type" evidence="19">
    <location>
        <begin position="450"/>
        <end position="489"/>
    </location>
</feature>
<evidence type="ECO:0000256" key="4">
    <source>
        <dbReference type="ARBA" id="ARBA00022528"/>
    </source>
</evidence>
<dbReference type="GO" id="GO:0008270">
    <property type="term" value="F:zinc ion binding"/>
    <property type="evidence" value="ECO:0007669"/>
    <property type="project" value="UniProtKB-KW"/>
</dbReference>
<keyword evidence="21" id="KW-1185">Reference proteome</keyword>
<comment type="similarity">
    <text evidence="3">Belongs to the polyprenol kinase family.</text>
</comment>
<evidence type="ECO:0000256" key="13">
    <source>
        <dbReference type="ARBA" id="ARBA00022989"/>
    </source>
</evidence>
<evidence type="ECO:0000256" key="9">
    <source>
        <dbReference type="ARBA" id="ARBA00022771"/>
    </source>
</evidence>
<evidence type="ECO:0000256" key="14">
    <source>
        <dbReference type="ARBA" id="ARBA00023136"/>
    </source>
</evidence>
<keyword evidence="12" id="KW-0809">Transit peptide</keyword>
<dbReference type="EMBL" id="JACAZF010000003">
    <property type="protein sequence ID" value="KAF7310159.1"/>
    <property type="molecule type" value="Genomic_DNA"/>
</dbReference>
<evidence type="ECO:0000256" key="8">
    <source>
        <dbReference type="ARBA" id="ARBA00022723"/>
    </source>
</evidence>
<organism evidence="20 21">
    <name type="scientific">Mycena indigotica</name>
    <dbReference type="NCBI Taxonomy" id="2126181"/>
    <lineage>
        <taxon>Eukaryota</taxon>
        <taxon>Fungi</taxon>
        <taxon>Dikarya</taxon>
        <taxon>Basidiomycota</taxon>
        <taxon>Agaricomycotina</taxon>
        <taxon>Agaricomycetes</taxon>
        <taxon>Agaricomycetidae</taxon>
        <taxon>Agaricales</taxon>
        <taxon>Marasmiineae</taxon>
        <taxon>Mycenaceae</taxon>
        <taxon>Mycena</taxon>
    </lineage>
</organism>
<protein>
    <recommendedName>
        <fullName evidence="16">phytol kinase</fullName>
        <ecNumber evidence="16">2.7.1.182</ecNumber>
    </recommendedName>
</protein>
<evidence type="ECO:0000256" key="6">
    <source>
        <dbReference type="ARBA" id="ARBA00022679"/>
    </source>
</evidence>
<evidence type="ECO:0000256" key="1">
    <source>
        <dbReference type="ARBA" id="ARBA00004141"/>
    </source>
</evidence>
<evidence type="ECO:0000313" key="21">
    <source>
        <dbReference type="Proteomes" id="UP000636479"/>
    </source>
</evidence>
<keyword evidence="8" id="KW-0479">Metal-binding</keyword>
<proteinExistence type="inferred from homology"/>
<dbReference type="InterPro" id="IPR039606">
    <property type="entry name" value="Phytol/farnesol_kinase"/>
</dbReference>
<evidence type="ECO:0000256" key="12">
    <source>
        <dbReference type="ARBA" id="ARBA00022946"/>
    </source>
</evidence>
<dbReference type="OrthoDB" id="2915092at2759"/>
<keyword evidence="4" id="KW-0150">Chloroplast</keyword>
<gene>
    <name evidence="20" type="ORF">MIND_00389300</name>
</gene>
<dbReference type="RefSeq" id="XP_037223609.1">
    <property type="nucleotide sequence ID" value="XM_037360724.1"/>
</dbReference>
<evidence type="ECO:0000256" key="7">
    <source>
        <dbReference type="ARBA" id="ARBA00022692"/>
    </source>
</evidence>
<comment type="caution">
    <text evidence="20">The sequence shown here is derived from an EMBL/GenBank/DDBJ whole genome shotgun (WGS) entry which is preliminary data.</text>
</comment>
<accession>A0A8H6T3D9</accession>
<keyword evidence="7" id="KW-0812">Transmembrane</keyword>
<evidence type="ECO:0000259" key="19">
    <source>
        <dbReference type="PROSITE" id="PS50865"/>
    </source>
</evidence>
<evidence type="ECO:0000256" key="16">
    <source>
        <dbReference type="ARBA" id="ARBA00039024"/>
    </source>
</evidence>
<evidence type="ECO:0000256" key="10">
    <source>
        <dbReference type="ARBA" id="ARBA00022777"/>
    </source>
</evidence>
<keyword evidence="5" id="KW-0934">Plastid</keyword>
<comment type="catalytic activity">
    <reaction evidence="17">
        <text>phytol + CTP = phytyl phosphate + CDP + H(+)</text>
        <dbReference type="Rhea" id="RHEA:38055"/>
        <dbReference type="ChEBI" id="CHEBI:15378"/>
        <dbReference type="ChEBI" id="CHEBI:17327"/>
        <dbReference type="ChEBI" id="CHEBI:37563"/>
        <dbReference type="ChEBI" id="CHEBI:58069"/>
        <dbReference type="ChEBI" id="CHEBI:75483"/>
        <dbReference type="EC" id="2.7.1.182"/>
    </reaction>
</comment>
<dbReference type="EC" id="2.7.1.182" evidence="16"/>
<evidence type="ECO:0000256" key="3">
    <source>
        <dbReference type="ARBA" id="ARBA00010794"/>
    </source>
</evidence>
<dbReference type="Pfam" id="PF01753">
    <property type="entry name" value="zf-MYND"/>
    <property type="match status" value="1"/>
</dbReference>
<dbReference type="PANTHER" id="PTHR32523">
    <property type="entry name" value="PHYTOL KINASE 1, CHLOROPLASTIC"/>
    <property type="match status" value="1"/>
</dbReference>
<keyword evidence="13" id="KW-1133">Transmembrane helix</keyword>
<keyword evidence="11" id="KW-0862">Zinc</keyword>
<evidence type="ECO:0000256" key="15">
    <source>
        <dbReference type="ARBA" id="ARBA00024015"/>
    </source>
</evidence>
<keyword evidence="14" id="KW-0472">Membrane</keyword>
<dbReference type="Gene3D" id="6.10.140.2220">
    <property type="match status" value="1"/>
</dbReference>
<comment type="subcellular location">
    <subcellularLocation>
        <location evidence="1">Membrane</location>
        <topology evidence="1">Multi-pass membrane protein</topology>
    </subcellularLocation>
    <subcellularLocation>
        <location evidence="2">Plastid</location>
        <location evidence="2">Chloroplast</location>
    </subcellularLocation>
</comment>
<evidence type="ECO:0000256" key="2">
    <source>
        <dbReference type="ARBA" id="ARBA00004229"/>
    </source>
</evidence>
<keyword evidence="6" id="KW-0808">Transferase</keyword>
<dbReference type="AlphaFoldDB" id="A0A8H6T3D9"/>
<dbReference type="GeneID" id="59343240"/>
<keyword evidence="10" id="KW-0418">Kinase</keyword>
<dbReference type="Proteomes" id="UP000636479">
    <property type="component" value="Unassembled WGS sequence"/>
</dbReference>
<dbReference type="GO" id="GO:0010276">
    <property type="term" value="F:phytol kinase activity"/>
    <property type="evidence" value="ECO:0007669"/>
    <property type="project" value="UniProtKB-EC"/>
</dbReference>
<evidence type="ECO:0000256" key="11">
    <source>
        <dbReference type="ARBA" id="ARBA00022833"/>
    </source>
</evidence>
<dbReference type="InterPro" id="IPR002893">
    <property type="entry name" value="Znf_MYND"/>
</dbReference>
<keyword evidence="9 18" id="KW-0863">Zinc-finger</keyword>
<evidence type="ECO:0000256" key="5">
    <source>
        <dbReference type="ARBA" id="ARBA00022640"/>
    </source>
</evidence>
<sequence>MHDLLQPSALEKLPADIKAAANVVALPNARPTDFDPIAAFLRSEAEETTKIHILPALFALLDPARITDKPNPDHIFLAWAALREFVHLGVSAVPAAKDLWTANIGWLRFLYADPVSLAAFMDNRKEPIGPALDKVVMSLLFSLIPPFPYDGADHEAFELLSVPGSIKLIFRAWARIFQKPNGPEAESKERARAGYALFAVLTSRAVTSREGFQQAVEGAGGTLEKLGQALYYHLDSARHQLQDSVADADTFLTTLSAARIRGALHFIRSTDPVVRDLPLQPNPLLNAMLELGLVPLLCSIMYTYSTVPNPEDQIIKAIAGPALNLLSFIVSFPPGHHHIPEMLRHRFFDALVNLAPADFHTSTAEDRYMLTSFFTSILPAALIRTSVLEVLADVLPGLASAVANDAFKQTPFFKTCWKAFARVATERLALFERFRAGDFPVQKMCDNLECARVGPEADFKRCSGCRVLVYCSEACQKADWRDSGHKRGCAALRQYHEHDAALDLTPTDRDFLRVLMDTDYRTSSLRAIASQPGGTTLYRYGERPGRIEQPSAPPCGVIELFGSEAAAREVIRRLALGQGKISLDVAEFWSGLNPLFMLALRHTQLPGDGFH</sequence>
<dbReference type="PANTHER" id="PTHR32523:SF8">
    <property type="entry name" value="DOLICHOL KINASE"/>
    <property type="match status" value="1"/>
</dbReference>
<dbReference type="SUPFAM" id="SSF144232">
    <property type="entry name" value="HIT/MYND zinc finger-like"/>
    <property type="match status" value="1"/>
</dbReference>